<keyword evidence="1" id="KW-0812">Transmembrane</keyword>
<reference evidence="2 3" key="1">
    <citation type="submission" date="2019-08" db="EMBL/GenBank/DDBJ databases">
        <authorList>
            <person name="Dong K."/>
        </authorList>
    </citation>
    <scope>NUCLEOTIDE SEQUENCE [LARGE SCALE GENOMIC DNA]</scope>
    <source>
        <strain evidence="2 3">M4-8</strain>
    </source>
</reference>
<evidence type="ECO:0000313" key="3">
    <source>
        <dbReference type="Proteomes" id="UP000321196"/>
    </source>
</evidence>
<feature type="transmembrane region" description="Helical" evidence="1">
    <location>
        <begin position="140"/>
        <end position="158"/>
    </location>
</feature>
<keyword evidence="1" id="KW-0472">Membrane</keyword>
<feature type="transmembrane region" description="Helical" evidence="1">
    <location>
        <begin position="277"/>
        <end position="300"/>
    </location>
</feature>
<sequence length="313" mass="33276">MTLADRRGRRAVLIALALAVLAAIAVVLSEALLRVNPDAVLVPERADREELMAWLARGLFALGVIWLGIGILAARTSLVRRPGAAAARATWLSFSRPWRARESMLGLLAFDRWLLVIVPSGMLIATHLIIASFLSVLPALIASAGWFVFGLILIVLVWPRSSWPVVTAISGTAVVWSLIMLAGVAIAGPGTFWLMLWDTPWLRFIVLTIMLAVLAWAFIAAGGAMAPQIGSLGAVGAVTAGVGGTIALLSLIMGALGPVWLGAQWQDDAVEVVAQPSVVWINLAVGVALFVAGLALTLYTRRQRSLSSARARR</sequence>
<keyword evidence="3" id="KW-1185">Reference proteome</keyword>
<feature type="transmembrane region" description="Helical" evidence="1">
    <location>
        <begin position="53"/>
        <end position="74"/>
    </location>
</feature>
<feature type="transmembrane region" description="Helical" evidence="1">
    <location>
        <begin position="200"/>
        <end position="220"/>
    </location>
</feature>
<proteinExistence type="predicted"/>
<dbReference type="OrthoDB" id="339499at2"/>
<feature type="transmembrane region" description="Helical" evidence="1">
    <location>
        <begin position="165"/>
        <end position="188"/>
    </location>
</feature>
<feature type="transmembrane region" description="Helical" evidence="1">
    <location>
        <begin position="113"/>
        <end position="134"/>
    </location>
</feature>
<dbReference type="AlphaFoldDB" id="A0A5C8HT76"/>
<evidence type="ECO:0000256" key="1">
    <source>
        <dbReference type="SAM" id="Phobius"/>
    </source>
</evidence>
<comment type="caution">
    <text evidence="2">The sequence shown here is derived from an EMBL/GenBank/DDBJ whole genome shotgun (WGS) entry which is preliminary data.</text>
</comment>
<evidence type="ECO:0000313" key="2">
    <source>
        <dbReference type="EMBL" id="TXK06221.1"/>
    </source>
</evidence>
<dbReference type="EMBL" id="VRSW01000001">
    <property type="protein sequence ID" value="TXK06221.1"/>
    <property type="molecule type" value="Genomic_DNA"/>
</dbReference>
<name>A0A5C8HT76_9MICO</name>
<feature type="transmembrane region" description="Helical" evidence="1">
    <location>
        <begin position="232"/>
        <end position="257"/>
    </location>
</feature>
<dbReference type="Proteomes" id="UP000321196">
    <property type="component" value="Unassembled WGS sequence"/>
</dbReference>
<keyword evidence="1" id="KW-1133">Transmembrane helix</keyword>
<dbReference type="RefSeq" id="WP_147825030.1">
    <property type="nucleotide sequence ID" value="NZ_BAAARG010000001.1"/>
</dbReference>
<gene>
    <name evidence="2" type="ORF">FVP60_04475</name>
</gene>
<accession>A0A5C8HT76</accession>
<protein>
    <submittedName>
        <fullName evidence="2">Uncharacterized protein</fullName>
    </submittedName>
</protein>
<organism evidence="2 3">
    <name type="scientific">Microbacterium mitrae</name>
    <dbReference type="NCBI Taxonomy" id="664640"/>
    <lineage>
        <taxon>Bacteria</taxon>
        <taxon>Bacillati</taxon>
        <taxon>Actinomycetota</taxon>
        <taxon>Actinomycetes</taxon>
        <taxon>Micrococcales</taxon>
        <taxon>Microbacteriaceae</taxon>
        <taxon>Microbacterium</taxon>
    </lineage>
</organism>